<dbReference type="SUPFAM" id="SSF63825">
    <property type="entry name" value="YWTD domain"/>
    <property type="match status" value="1"/>
</dbReference>
<feature type="non-terminal residue" evidence="1">
    <location>
        <position position="254"/>
    </location>
</feature>
<protein>
    <submittedName>
        <fullName evidence="1">Uncharacterized protein</fullName>
    </submittedName>
</protein>
<comment type="caution">
    <text evidence="1">The sequence shown here is derived from an EMBL/GenBank/DDBJ whole genome shotgun (WGS) entry which is preliminary data.</text>
</comment>
<proteinExistence type="predicted"/>
<gene>
    <name evidence="1" type="ORF">S01H4_26003</name>
</gene>
<sequence>MSLNNKDQARDLFFEALDILNPAKEDPKRGDEVKEIYARIQNELDSIDNVKRLNQTDPIFNFAAHDSNPQIGEIILFNKNIYGANKNNNKIFQISETNFSLQDTVQISTQDGQIQAAIPYSNLILWKTNSKNLYSLNLNSNSLQKQKTDADEWKNGIGISSYFRSIYFLVPLENQIYKYTSGSSGWSKPKDSIDNSKADISKAISFDIDGYIYVLNQNGSCIKFSKGNPIPDFSLKDTPPPFDKIEDPVTIKTS</sequence>
<name>X1CAC1_9ZZZZ</name>
<accession>X1CAC1</accession>
<reference evidence="1" key="1">
    <citation type="journal article" date="2014" name="Front. Microbiol.">
        <title>High frequency of phylogenetically diverse reductive dehalogenase-homologous genes in deep subseafloor sedimentary metagenomes.</title>
        <authorList>
            <person name="Kawai M."/>
            <person name="Futagami T."/>
            <person name="Toyoda A."/>
            <person name="Takaki Y."/>
            <person name="Nishi S."/>
            <person name="Hori S."/>
            <person name="Arai W."/>
            <person name="Tsubouchi T."/>
            <person name="Morono Y."/>
            <person name="Uchiyama I."/>
            <person name="Ito T."/>
            <person name="Fujiyama A."/>
            <person name="Inagaki F."/>
            <person name="Takami H."/>
        </authorList>
    </citation>
    <scope>NUCLEOTIDE SEQUENCE</scope>
    <source>
        <strain evidence="1">Expedition CK06-06</strain>
    </source>
</reference>
<organism evidence="1">
    <name type="scientific">marine sediment metagenome</name>
    <dbReference type="NCBI Taxonomy" id="412755"/>
    <lineage>
        <taxon>unclassified sequences</taxon>
        <taxon>metagenomes</taxon>
        <taxon>ecological metagenomes</taxon>
    </lineage>
</organism>
<dbReference type="AlphaFoldDB" id="X1CAC1"/>
<dbReference type="EMBL" id="BART01012462">
    <property type="protein sequence ID" value="GAG81296.1"/>
    <property type="molecule type" value="Genomic_DNA"/>
</dbReference>
<evidence type="ECO:0000313" key="1">
    <source>
        <dbReference type="EMBL" id="GAG81296.1"/>
    </source>
</evidence>